<reference evidence="1 2" key="1">
    <citation type="journal article" date="2024" name="Plant J.">
        <title>Genome sequences and population genomics reveal climatic adaptation and genomic divergence between two closely related sweetgum species.</title>
        <authorList>
            <person name="Xu W.Q."/>
            <person name="Ren C.Q."/>
            <person name="Zhang X.Y."/>
            <person name="Comes H.P."/>
            <person name="Liu X.H."/>
            <person name="Li Y.G."/>
            <person name="Kettle C.J."/>
            <person name="Jalonen R."/>
            <person name="Gaisberger H."/>
            <person name="Ma Y.Z."/>
            <person name="Qiu Y.X."/>
        </authorList>
    </citation>
    <scope>NUCLEOTIDE SEQUENCE [LARGE SCALE GENOMIC DNA]</scope>
    <source>
        <strain evidence="1">Hangzhou</strain>
    </source>
</reference>
<keyword evidence="2" id="KW-1185">Reference proteome</keyword>
<organism evidence="1 2">
    <name type="scientific">Liquidambar formosana</name>
    <name type="common">Formosan gum</name>
    <dbReference type="NCBI Taxonomy" id="63359"/>
    <lineage>
        <taxon>Eukaryota</taxon>
        <taxon>Viridiplantae</taxon>
        <taxon>Streptophyta</taxon>
        <taxon>Embryophyta</taxon>
        <taxon>Tracheophyta</taxon>
        <taxon>Spermatophyta</taxon>
        <taxon>Magnoliopsida</taxon>
        <taxon>eudicotyledons</taxon>
        <taxon>Gunneridae</taxon>
        <taxon>Pentapetalae</taxon>
        <taxon>Saxifragales</taxon>
        <taxon>Altingiaceae</taxon>
        <taxon>Liquidambar</taxon>
    </lineage>
</organism>
<dbReference type="Proteomes" id="UP001415857">
    <property type="component" value="Unassembled WGS sequence"/>
</dbReference>
<evidence type="ECO:0000313" key="2">
    <source>
        <dbReference type="Proteomes" id="UP001415857"/>
    </source>
</evidence>
<gene>
    <name evidence="1" type="ORF">L1049_011357</name>
</gene>
<dbReference type="EMBL" id="JBBPBK010000006">
    <property type="protein sequence ID" value="KAK9283126.1"/>
    <property type="molecule type" value="Genomic_DNA"/>
</dbReference>
<name>A0AAP0RWK0_LIQFO</name>
<accession>A0AAP0RWK0</accession>
<proteinExistence type="predicted"/>
<dbReference type="AlphaFoldDB" id="A0AAP0RWK0"/>
<comment type="caution">
    <text evidence="1">The sequence shown here is derived from an EMBL/GenBank/DDBJ whole genome shotgun (WGS) entry which is preliminary data.</text>
</comment>
<protein>
    <submittedName>
        <fullName evidence="1">Uncharacterized protein</fullName>
    </submittedName>
</protein>
<evidence type="ECO:0000313" key="1">
    <source>
        <dbReference type="EMBL" id="KAK9283126.1"/>
    </source>
</evidence>
<sequence length="104" mass="11478">MSLLRIRQCLDLLPVINKAFPKLVVDIDCPISKWEDASAEGYLKYSLNLLEFLNSISSSLSYLGQARLALSHALSLVENSPSLPTGRLKAIQPSGFSKDCGRRK</sequence>